<accession>A0A4Q4KNJ3</accession>
<feature type="transmembrane region" description="Helical" evidence="6">
    <location>
        <begin position="12"/>
        <end position="34"/>
    </location>
</feature>
<evidence type="ECO:0000256" key="6">
    <source>
        <dbReference type="SAM" id="Phobius"/>
    </source>
</evidence>
<keyword evidence="2" id="KW-1003">Cell membrane</keyword>
<gene>
    <name evidence="7" type="ORF">ERX46_06095</name>
</gene>
<proteinExistence type="predicted"/>
<feature type="transmembrane region" description="Helical" evidence="6">
    <location>
        <begin position="115"/>
        <end position="133"/>
    </location>
</feature>
<dbReference type="PANTHER" id="PTHR42723:SF1">
    <property type="entry name" value="CHLOROPHYLL SYNTHASE, CHLOROPLASTIC"/>
    <property type="match status" value="1"/>
</dbReference>
<dbReference type="Pfam" id="PF01040">
    <property type="entry name" value="UbiA"/>
    <property type="match status" value="1"/>
</dbReference>
<evidence type="ECO:0000256" key="1">
    <source>
        <dbReference type="ARBA" id="ARBA00004141"/>
    </source>
</evidence>
<evidence type="ECO:0000256" key="2">
    <source>
        <dbReference type="ARBA" id="ARBA00022475"/>
    </source>
</evidence>
<comment type="caution">
    <text evidence="7">The sequence shown here is derived from an EMBL/GenBank/DDBJ whole genome shotgun (WGS) entry which is preliminary data.</text>
</comment>
<feature type="transmembrane region" description="Helical" evidence="6">
    <location>
        <begin position="236"/>
        <end position="256"/>
    </location>
</feature>
<keyword evidence="8" id="KW-1185">Reference proteome</keyword>
<evidence type="ECO:0000256" key="4">
    <source>
        <dbReference type="ARBA" id="ARBA00022989"/>
    </source>
</evidence>
<feature type="transmembrane region" description="Helical" evidence="6">
    <location>
        <begin position="182"/>
        <end position="200"/>
    </location>
</feature>
<keyword evidence="4 6" id="KW-1133">Transmembrane helix</keyword>
<dbReference type="GO" id="GO:0016020">
    <property type="term" value="C:membrane"/>
    <property type="evidence" value="ECO:0007669"/>
    <property type="project" value="UniProtKB-SubCell"/>
</dbReference>
<evidence type="ECO:0000313" key="7">
    <source>
        <dbReference type="EMBL" id="RYM34942.1"/>
    </source>
</evidence>
<dbReference type="RefSeq" id="WP_130092950.1">
    <property type="nucleotide sequence ID" value="NZ_SETE01000002.1"/>
</dbReference>
<dbReference type="PANTHER" id="PTHR42723">
    <property type="entry name" value="CHLOROPHYLL SYNTHASE"/>
    <property type="match status" value="1"/>
</dbReference>
<keyword evidence="3 6" id="KW-0812">Transmembrane</keyword>
<comment type="subcellular location">
    <subcellularLocation>
        <location evidence="1">Membrane</location>
        <topology evidence="1">Multi-pass membrane protein</topology>
    </subcellularLocation>
</comment>
<protein>
    <recommendedName>
        <fullName evidence="9">Ubiquinone biosynthesis protein UbiA</fullName>
    </recommendedName>
</protein>
<feature type="transmembrane region" description="Helical" evidence="6">
    <location>
        <begin position="296"/>
        <end position="317"/>
    </location>
</feature>
<name>A0A4Q4KNJ3_9FLAO</name>
<dbReference type="Proteomes" id="UP000293952">
    <property type="component" value="Unassembled WGS sequence"/>
</dbReference>
<dbReference type="EMBL" id="SETE01000002">
    <property type="protein sequence ID" value="RYM34942.1"/>
    <property type="molecule type" value="Genomic_DNA"/>
</dbReference>
<organism evidence="7 8">
    <name type="scientific">Brumimicrobium glaciale</name>
    <dbReference type="NCBI Taxonomy" id="200475"/>
    <lineage>
        <taxon>Bacteria</taxon>
        <taxon>Pseudomonadati</taxon>
        <taxon>Bacteroidota</taxon>
        <taxon>Flavobacteriia</taxon>
        <taxon>Flavobacteriales</taxon>
        <taxon>Crocinitomicaceae</taxon>
        <taxon>Brumimicrobium</taxon>
    </lineage>
</organism>
<dbReference type="InterPro" id="IPR044878">
    <property type="entry name" value="UbiA_sf"/>
</dbReference>
<feature type="transmembrane region" description="Helical" evidence="6">
    <location>
        <begin position="90"/>
        <end position="109"/>
    </location>
</feature>
<feature type="transmembrane region" description="Helical" evidence="6">
    <location>
        <begin position="46"/>
        <end position="69"/>
    </location>
</feature>
<dbReference type="CDD" id="cd13961">
    <property type="entry name" value="PT_UbiA_DGGGPS"/>
    <property type="match status" value="1"/>
</dbReference>
<feature type="transmembrane region" description="Helical" evidence="6">
    <location>
        <begin position="140"/>
        <end position="162"/>
    </location>
</feature>
<dbReference type="InterPro" id="IPR000537">
    <property type="entry name" value="UbiA_prenyltransferase"/>
</dbReference>
<keyword evidence="5 6" id="KW-0472">Membrane</keyword>
<dbReference type="AlphaFoldDB" id="A0A4Q4KNJ3"/>
<reference evidence="7 8" key="1">
    <citation type="submission" date="2019-02" db="EMBL/GenBank/DDBJ databases">
        <title>Genome sequence of the sea-ice species Brumimicrobium glaciale.</title>
        <authorList>
            <person name="Bowman J.P."/>
        </authorList>
    </citation>
    <scope>NUCLEOTIDE SEQUENCE [LARGE SCALE GENOMIC DNA]</scope>
    <source>
        <strain evidence="7 8">IC156</strain>
    </source>
</reference>
<dbReference type="InterPro" id="IPR050475">
    <property type="entry name" value="Prenyltransferase_related"/>
</dbReference>
<evidence type="ECO:0000256" key="3">
    <source>
        <dbReference type="ARBA" id="ARBA00022692"/>
    </source>
</evidence>
<dbReference type="Gene3D" id="1.10.357.140">
    <property type="entry name" value="UbiA prenyltransferase"/>
    <property type="match status" value="1"/>
</dbReference>
<sequence>MIHFLRLIRPINLLIIAVTMYSVGGYLDLVYSSFNDGIMLVQSFNFFLLVISTVMIAAAGNIINDYFDVRADRINRPERTIIMKHIKRRWAIVFHWVLNFVAFGIAIHLGLVLDTFWYVFIHLLSINLLWFYSMHLKRTLVIGNVVIAMLTALVPVLVGIYYQDYFKTVVLEEAHPFHLNNYRFFPLYIGLGLGLFAFVLNWTREIIKDMEDVKGDLVLKARTIPIVYGLQKSRTIAIIFVLITMTLTIPIIWFWRTGYIDGIALVPLLLSAISSVITLMILFRPINQKNLKQANLGIKFTMIFGMILPLFWVIQLLN</sequence>
<dbReference type="Gene3D" id="1.20.120.1780">
    <property type="entry name" value="UbiA prenyltransferase"/>
    <property type="match status" value="1"/>
</dbReference>
<evidence type="ECO:0000256" key="5">
    <source>
        <dbReference type="ARBA" id="ARBA00023136"/>
    </source>
</evidence>
<feature type="transmembrane region" description="Helical" evidence="6">
    <location>
        <begin position="262"/>
        <end position="284"/>
    </location>
</feature>
<dbReference type="OrthoDB" id="9811562at2"/>
<evidence type="ECO:0008006" key="9">
    <source>
        <dbReference type="Google" id="ProtNLM"/>
    </source>
</evidence>
<evidence type="ECO:0000313" key="8">
    <source>
        <dbReference type="Proteomes" id="UP000293952"/>
    </source>
</evidence>
<dbReference type="GO" id="GO:0016765">
    <property type="term" value="F:transferase activity, transferring alkyl or aryl (other than methyl) groups"/>
    <property type="evidence" value="ECO:0007669"/>
    <property type="project" value="InterPro"/>
</dbReference>